<evidence type="ECO:0000313" key="2">
    <source>
        <dbReference type="EMBL" id="EUJ20039.1"/>
    </source>
</evidence>
<reference evidence="2 3" key="1">
    <citation type="journal article" date="2014" name="Int. J. Syst. Evol. Microbiol.">
        <title>Listeria floridensis sp. nov., Listeria aquatica sp. nov., Listeria cornellensis sp. nov., Listeria riparia sp. nov. and Listeria grandensis sp. nov., from agricultural and natural environments.</title>
        <authorList>
            <person name="den Bakker H.C."/>
            <person name="Warchocki S."/>
            <person name="Wright E.M."/>
            <person name="Allred A.F."/>
            <person name="Ahlstrom C."/>
            <person name="Manuel C.S."/>
            <person name="Stasiewicz M.J."/>
            <person name="Burrell A."/>
            <person name="Roof S."/>
            <person name="Strawn L."/>
            <person name="Fortes E.D."/>
            <person name="Nightingale K.K."/>
            <person name="Kephart D."/>
            <person name="Wiedmann M."/>
        </authorList>
    </citation>
    <scope>NUCLEOTIDE SEQUENCE [LARGE SCALE GENOMIC DNA]</scope>
    <source>
        <strain evidence="3">FSL F6-971</strain>
    </source>
</reference>
<dbReference type="STRING" id="1265819.PGRAN_14762"/>
<protein>
    <submittedName>
        <fullName evidence="2">Putative capsular polysaccharide biosynthesis protein</fullName>
    </submittedName>
</protein>
<evidence type="ECO:0000256" key="1">
    <source>
        <dbReference type="SAM" id="Phobius"/>
    </source>
</evidence>
<accession>W7AY97</accession>
<organism evidence="2 3">
    <name type="scientific">Listeria grandensis FSL F6-0971</name>
    <dbReference type="NCBI Taxonomy" id="1265819"/>
    <lineage>
        <taxon>Bacteria</taxon>
        <taxon>Bacillati</taxon>
        <taxon>Bacillota</taxon>
        <taxon>Bacilli</taxon>
        <taxon>Bacillales</taxon>
        <taxon>Listeriaceae</taxon>
        <taxon>Listeria</taxon>
    </lineage>
</organism>
<gene>
    <name evidence="2" type="ORF">PGRAN_14762</name>
</gene>
<dbReference type="AlphaFoldDB" id="W7AY97"/>
<keyword evidence="1" id="KW-0812">Transmembrane</keyword>
<keyword evidence="3" id="KW-1185">Reference proteome</keyword>
<feature type="transmembrane region" description="Helical" evidence="1">
    <location>
        <begin position="32"/>
        <end position="51"/>
    </location>
</feature>
<dbReference type="EMBL" id="AODD01000030">
    <property type="protein sequence ID" value="EUJ20039.1"/>
    <property type="molecule type" value="Genomic_DNA"/>
</dbReference>
<comment type="caution">
    <text evidence="2">The sequence shown here is derived from an EMBL/GenBank/DDBJ whole genome shotgun (WGS) entry which is preliminary data.</text>
</comment>
<name>W7AY97_9LIST</name>
<sequence>MQQEVGNLIEDNTIVILSKAVEGTIVSPNKKMSLAMGAFIGLMIGAVIMFIHGFTNVTIREDTDIQEVTVIPVLGEIEKW</sequence>
<keyword evidence="1" id="KW-1133">Transmembrane helix</keyword>
<evidence type="ECO:0000313" key="3">
    <source>
        <dbReference type="Proteomes" id="UP000019253"/>
    </source>
</evidence>
<keyword evidence="1" id="KW-0472">Membrane</keyword>
<dbReference type="Proteomes" id="UP000019253">
    <property type="component" value="Unassembled WGS sequence"/>
</dbReference>
<dbReference type="RefSeq" id="WP_036067912.1">
    <property type="nucleotide sequence ID" value="NZ_AODD01000030.1"/>
</dbReference>
<dbReference type="PATRIC" id="fig|1265819.5.peg.2948"/>
<proteinExistence type="predicted"/>